<reference evidence="11 12" key="1">
    <citation type="submission" date="2016-12" db="EMBL/GenBank/DDBJ databases">
        <title>Isolation and genomic insights into novel planktonic Zetaproteobacteria from stratified waters of the Chesapeake Bay.</title>
        <authorList>
            <person name="McAllister S.M."/>
            <person name="Kato S."/>
            <person name="Chan C.S."/>
            <person name="Chiu B.K."/>
            <person name="Field E.K."/>
        </authorList>
    </citation>
    <scope>NUCLEOTIDE SEQUENCE [LARGE SCALE GENOMIC DNA]</scope>
    <source>
        <strain evidence="11 12">CP-8</strain>
    </source>
</reference>
<evidence type="ECO:0000259" key="10">
    <source>
        <dbReference type="Pfam" id="PF04413"/>
    </source>
</evidence>
<comment type="catalytic activity">
    <reaction evidence="6 9">
        <text>lipid IVA (E. coli) + CMP-3-deoxy-beta-D-manno-octulosonate = alpha-Kdo-(2-&gt;6)-lipid IVA (E. coli) + CMP + H(+)</text>
        <dbReference type="Rhea" id="RHEA:28066"/>
        <dbReference type="ChEBI" id="CHEBI:15378"/>
        <dbReference type="ChEBI" id="CHEBI:58603"/>
        <dbReference type="ChEBI" id="CHEBI:60364"/>
        <dbReference type="ChEBI" id="CHEBI:60377"/>
        <dbReference type="ChEBI" id="CHEBI:85987"/>
        <dbReference type="EC" id="2.4.99.12"/>
    </reaction>
</comment>
<comment type="pathway">
    <text evidence="1 9">Bacterial outer membrane biogenesis; LPS core biosynthesis.</text>
</comment>
<keyword evidence="12" id="KW-1185">Reference proteome</keyword>
<evidence type="ECO:0000256" key="2">
    <source>
        <dbReference type="ARBA" id="ARBA00012621"/>
    </source>
</evidence>
<evidence type="ECO:0000256" key="3">
    <source>
        <dbReference type="ARBA" id="ARBA00019077"/>
    </source>
</evidence>
<dbReference type="InterPro" id="IPR038107">
    <property type="entry name" value="Glycos_transf_N_sf"/>
</dbReference>
<dbReference type="Pfam" id="PF04413">
    <property type="entry name" value="Glycos_transf_N"/>
    <property type="match status" value="1"/>
</dbReference>
<comment type="function">
    <text evidence="9">Involved in lipopolysaccharide (LPS) biosynthesis. Catalyzes the transfer of 3-deoxy-D-manno-octulosonate (Kdo) residue(s) from CMP-Kdo to lipid IV(A), the tetraacyldisaccharide-1,4'-bisphosphate precursor of lipid A.</text>
</comment>
<feature type="active site" description="Proton acceptor" evidence="7">
    <location>
        <position position="21"/>
    </location>
</feature>
<dbReference type="Proteomes" id="UP000231637">
    <property type="component" value="Chromosome"/>
</dbReference>
<evidence type="ECO:0000256" key="7">
    <source>
        <dbReference type="PIRSR" id="PIRSR639901-1"/>
    </source>
</evidence>
<comment type="subcellular location">
    <subcellularLocation>
        <location evidence="9">Cell membrane</location>
    </subcellularLocation>
</comment>
<evidence type="ECO:0000256" key="4">
    <source>
        <dbReference type="ARBA" id="ARBA00022679"/>
    </source>
</evidence>
<evidence type="ECO:0000256" key="5">
    <source>
        <dbReference type="ARBA" id="ARBA00031445"/>
    </source>
</evidence>
<feature type="domain" description="3-deoxy-D-manno-octulosonic-acid transferase N-terminal" evidence="10">
    <location>
        <begin position="9"/>
        <end position="169"/>
    </location>
</feature>
<feature type="site" description="Transition state stabilizer" evidence="8">
    <location>
        <position position="89"/>
    </location>
</feature>
<evidence type="ECO:0000256" key="1">
    <source>
        <dbReference type="ARBA" id="ARBA00004713"/>
    </source>
</evidence>
<keyword evidence="9" id="KW-0448">Lipopolysaccharide biosynthesis</keyword>
<dbReference type="InterPro" id="IPR007507">
    <property type="entry name" value="Glycos_transf_N"/>
</dbReference>
<keyword evidence="11" id="KW-0328">Glycosyltransferase</keyword>
<organism evidence="11 12">
    <name type="scientific">Mariprofundus ferrinatatus</name>
    <dbReference type="NCBI Taxonomy" id="1921087"/>
    <lineage>
        <taxon>Bacteria</taxon>
        <taxon>Pseudomonadati</taxon>
        <taxon>Pseudomonadota</taxon>
        <taxon>Candidatius Mariprofundia</taxon>
        <taxon>Mariprofundales</taxon>
        <taxon>Mariprofundaceae</taxon>
        <taxon>Mariprofundus</taxon>
    </lineage>
</organism>
<dbReference type="InterPro" id="IPR039901">
    <property type="entry name" value="Kdotransferase"/>
</dbReference>
<dbReference type="Gene3D" id="3.40.50.2000">
    <property type="entry name" value="Glycogen Phosphorylase B"/>
    <property type="match status" value="1"/>
</dbReference>
<protein>
    <recommendedName>
        <fullName evidence="3 9">3-deoxy-D-manno-octulosonic acid transferase</fullName>
        <shortName evidence="9">Kdo transferase</shortName>
        <ecNumber evidence="2 9">2.4.99.12</ecNumber>
    </recommendedName>
    <alternativeName>
        <fullName evidence="5 9">Lipid IV(A) 3-deoxy-D-manno-octulosonic acid transferase</fullName>
    </alternativeName>
</protein>
<dbReference type="PANTHER" id="PTHR42755">
    <property type="entry name" value="3-DEOXY-MANNO-OCTULOSONATE CYTIDYLYLTRANSFERASE"/>
    <property type="match status" value="1"/>
</dbReference>
<evidence type="ECO:0000313" key="12">
    <source>
        <dbReference type="Proteomes" id="UP000231637"/>
    </source>
</evidence>
<keyword evidence="4 9" id="KW-0808">Transferase</keyword>
<evidence type="ECO:0000256" key="9">
    <source>
        <dbReference type="RuleBase" id="RU365103"/>
    </source>
</evidence>
<dbReference type="KEGG" id="mfn:Ga0123462_1611"/>
<dbReference type="UniPathway" id="UPA00958"/>
<proteinExistence type="inferred from homology"/>
<dbReference type="PANTHER" id="PTHR42755:SF1">
    <property type="entry name" value="3-DEOXY-D-MANNO-OCTULOSONIC ACID TRANSFERASE, MITOCHONDRIAL-RELATED"/>
    <property type="match status" value="1"/>
</dbReference>
<sequence>MLQLPESLPGCIWVHACSVGEVGSVAPLIRRLLDRGYEIHLTVVTATGYAHADRLLGKHISLSYLPWDIPSAFTRFVRVLKPALLLLAETEFWPGMLSACRRAEIPVVGINTRISDRSFPRYYASRFLWKRFLKPVSLFLAQGSIDAERLVAMGVEHSKVHVAGNLKYAITAPEVDANELRLQLDSGANRPILLVASTHESEDEKVLDMWPAWHAVCPDLLTVIVPRHPQRFDQVAEIIRARGLKLARWSERQGEASAAADSDVILIDAMGVLGKLYTVADAVIIAGSLTNIGGHNPLEAAICGRGAVTGPYVQNFREIMDEMQRHQAAIISADDSDLEQVISRLLTHPDELKELNASAALFMGDKGDVLERIMAEIEPWLVNVPKKV</sequence>
<dbReference type="GO" id="GO:0005886">
    <property type="term" value="C:plasma membrane"/>
    <property type="evidence" value="ECO:0007669"/>
    <property type="project" value="UniProtKB-SubCell"/>
</dbReference>
<feature type="site" description="Transition state stabilizer" evidence="8">
    <location>
        <position position="167"/>
    </location>
</feature>
<dbReference type="SUPFAM" id="SSF53756">
    <property type="entry name" value="UDP-Glycosyltransferase/glycogen phosphorylase"/>
    <property type="match status" value="1"/>
</dbReference>
<dbReference type="GO" id="GO:0043842">
    <property type="term" value="F:Kdo transferase activity"/>
    <property type="evidence" value="ECO:0007669"/>
    <property type="project" value="UniProtKB-EC"/>
</dbReference>
<evidence type="ECO:0000256" key="6">
    <source>
        <dbReference type="ARBA" id="ARBA00049183"/>
    </source>
</evidence>
<dbReference type="GO" id="GO:0009245">
    <property type="term" value="P:lipid A biosynthetic process"/>
    <property type="evidence" value="ECO:0007669"/>
    <property type="project" value="TreeGrafter"/>
</dbReference>
<dbReference type="OrthoDB" id="9789797at2"/>
<dbReference type="EC" id="2.4.99.12" evidence="2 9"/>
<gene>
    <name evidence="11" type="ORF">Ga0123462_1611</name>
</gene>
<keyword evidence="9" id="KW-1003">Cell membrane</keyword>
<keyword evidence="9" id="KW-0472">Membrane</keyword>
<dbReference type="AlphaFoldDB" id="A0A2K8L8A1"/>
<evidence type="ECO:0000256" key="8">
    <source>
        <dbReference type="PIRSR" id="PIRSR639901-2"/>
    </source>
</evidence>
<dbReference type="Gene3D" id="3.40.50.11720">
    <property type="entry name" value="3-Deoxy-D-manno-octulosonic-acid transferase, N-terminal domain"/>
    <property type="match status" value="1"/>
</dbReference>
<comment type="similarity">
    <text evidence="9">Belongs to the glycosyltransferase group 1 family.</text>
</comment>
<name>A0A2K8L8A1_9PROT</name>
<evidence type="ECO:0000313" key="11">
    <source>
        <dbReference type="EMBL" id="ATX82469.1"/>
    </source>
</evidence>
<dbReference type="EMBL" id="CP018800">
    <property type="protein sequence ID" value="ATX82469.1"/>
    <property type="molecule type" value="Genomic_DNA"/>
</dbReference>
<dbReference type="GO" id="GO:0009244">
    <property type="term" value="P:lipopolysaccharide core region biosynthetic process"/>
    <property type="evidence" value="ECO:0007669"/>
    <property type="project" value="UniProtKB-UniRule"/>
</dbReference>
<accession>A0A2K8L8A1</accession>